<protein>
    <recommendedName>
        <fullName evidence="3">Flagellar basal body rod protein FlgB</fullName>
    </recommendedName>
</protein>
<accession>A0ABQ3G655</accession>
<evidence type="ECO:0000256" key="2">
    <source>
        <dbReference type="ARBA" id="ARBA00009677"/>
    </source>
</evidence>
<keyword evidence="8" id="KW-0969">Cilium</keyword>
<evidence type="ECO:0000313" key="8">
    <source>
        <dbReference type="EMBL" id="GHC92846.1"/>
    </source>
</evidence>
<comment type="caution">
    <text evidence="8">The sequence shown here is derived from an EMBL/GenBank/DDBJ whole genome shotgun (WGS) entry which is preliminary data.</text>
</comment>
<evidence type="ECO:0000256" key="4">
    <source>
        <dbReference type="ARBA" id="ARBA00023143"/>
    </source>
</evidence>
<name>A0ABQ3G655_9BURK</name>
<evidence type="ECO:0000256" key="6">
    <source>
        <dbReference type="SAM" id="MobiDB-lite"/>
    </source>
</evidence>
<keyword evidence="8" id="KW-0966">Cell projection</keyword>
<dbReference type="EMBL" id="BMYK01000016">
    <property type="protein sequence ID" value="GHC92846.1"/>
    <property type="molecule type" value="Genomic_DNA"/>
</dbReference>
<reference evidence="9" key="1">
    <citation type="journal article" date="2019" name="Int. J. Syst. Evol. Microbiol.">
        <title>The Global Catalogue of Microorganisms (GCM) 10K type strain sequencing project: providing services to taxonomists for standard genome sequencing and annotation.</title>
        <authorList>
            <consortium name="The Broad Institute Genomics Platform"/>
            <consortium name="The Broad Institute Genome Sequencing Center for Infectious Disease"/>
            <person name="Wu L."/>
            <person name="Ma J."/>
        </authorList>
    </citation>
    <scope>NUCLEOTIDE SEQUENCE [LARGE SCALE GENOMIC DNA]</scope>
    <source>
        <strain evidence="9">KCTC 23314</strain>
    </source>
</reference>
<comment type="subcellular location">
    <subcellularLocation>
        <location evidence="1">Bacterial flagellum basal body</location>
    </subcellularLocation>
</comment>
<evidence type="ECO:0000256" key="1">
    <source>
        <dbReference type="ARBA" id="ARBA00004117"/>
    </source>
</evidence>
<feature type="domain" description="Flagellar basal body rod protein N-terminal" evidence="7">
    <location>
        <begin position="33"/>
        <end position="51"/>
    </location>
</feature>
<organism evidence="8 9">
    <name type="scientific">Pseudorhodoferax aquiterrae</name>
    <dbReference type="NCBI Taxonomy" id="747304"/>
    <lineage>
        <taxon>Bacteria</taxon>
        <taxon>Pseudomonadati</taxon>
        <taxon>Pseudomonadota</taxon>
        <taxon>Betaproteobacteria</taxon>
        <taxon>Burkholderiales</taxon>
        <taxon>Comamonadaceae</taxon>
    </lineage>
</organism>
<comment type="function">
    <text evidence="5">Structural component of flagellum, the bacterial motility apparatus. Part of the rod structure of flagellar basal body.</text>
</comment>
<comment type="similarity">
    <text evidence="2">Belongs to the flagella basal body rod proteins family.</text>
</comment>
<proteinExistence type="inferred from homology"/>
<gene>
    <name evidence="8" type="primary">flgB</name>
    <name evidence="8" type="ORF">GCM10007320_43320</name>
</gene>
<evidence type="ECO:0000256" key="5">
    <source>
        <dbReference type="ARBA" id="ARBA00024934"/>
    </source>
</evidence>
<sequence length="153" mass="16961">MEPASRFLRIGSLSDRIGATEEWRGDAVVMRGRRQAILASNIANVDTPGYKARDLSFADTMEDALTRANGPQLDAKADRHFGPESMVRPRSTLELAGYEQPDQPQLDNNSVDMNTQTAKIAKNSILYELAMQVYEDELKEFKAAAGDPRTASR</sequence>
<dbReference type="Pfam" id="PF00460">
    <property type="entry name" value="Flg_bb_rod"/>
    <property type="match status" value="1"/>
</dbReference>
<keyword evidence="4" id="KW-0975">Bacterial flagellum</keyword>
<dbReference type="Proteomes" id="UP000626210">
    <property type="component" value="Unassembled WGS sequence"/>
</dbReference>
<evidence type="ECO:0000313" key="9">
    <source>
        <dbReference type="Proteomes" id="UP000626210"/>
    </source>
</evidence>
<keyword evidence="9" id="KW-1185">Reference proteome</keyword>
<keyword evidence="8" id="KW-0282">Flagellum</keyword>
<dbReference type="InterPro" id="IPR001444">
    <property type="entry name" value="Flag_bb_rod_N"/>
</dbReference>
<dbReference type="RefSeq" id="WP_189688976.1">
    <property type="nucleotide sequence ID" value="NZ_BMYK01000016.1"/>
</dbReference>
<dbReference type="NCBIfam" id="TIGR01396">
    <property type="entry name" value="FlgB"/>
    <property type="match status" value="1"/>
</dbReference>
<dbReference type="InterPro" id="IPR006300">
    <property type="entry name" value="FlgB"/>
</dbReference>
<evidence type="ECO:0000256" key="3">
    <source>
        <dbReference type="ARBA" id="ARBA00014376"/>
    </source>
</evidence>
<feature type="region of interest" description="Disordered" evidence="6">
    <location>
        <begin position="69"/>
        <end position="90"/>
    </location>
</feature>
<evidence type="ECO:0000259" key="7">
    <source>
        <dbReference type="Pfam" id="PF00460"/>
    </source>
</evidence>